<sequence length="193" mass="19699">MTTSVLIGNFMDTMNQACVSRPYAANGDLIVPNRALFETSTPSSTSRTATSASSSFISGSTSTGAPTTATPTSTNESGIIQSATTTATPTPTAASNATLSTGAVAGIAVGATILGLGLIAGLVIFLRRKRKSQVQAGGHMIQSPPDSSVGLTTVQLKDGQFIHEKPAGGMEGQVHEAPYHSESRFVELPATSK</sequence>
<evidence type="ECO:0000313" key="1">
    <source>
        <dbReference type="EMBL" id="KAJ9662053.1"/>
    </source>
</evidence>
<dbReference type="Proteomes" id="UP001172386">
    <property type="component" value="Unassembled WGS sequence"/>
</dbReference>
<name>A0ACC3AGR3_9EURO</name>
<reference evidence="1" key="1">
    <citation type="submission" date="2022-10" db="EMBL/GenBank/DDBJ databases">
        <title>Culturing micro-colonial fungi from biological soil crusts in the Mojave desert and describing Neophaeococcomyces mojavensis, and introducing the new genera and species Taxawa tesnikishii.</title>
        <authorList>
            <person name="Kurbessoian T."/>
            <person name="Stajich J.E."/>
        </authorList>
    </citation>
    <scope>NUCLEOTIDE SEQUENCE</scope>
    <source>
        <strain evidence="1">JES_112</strain>
    </source>
</reference>
<dbReference type="EMBL" id="JAPDRQ010000018">
    <property type="protein sequence ID" value="KAJ9662053.1"/>
    <property type="molecule type" value="Genomic_DNA"/>
</dbReference>
<accession>A0ACC3AGR3</accession>
<gene>
    <name evidence="1" type="ORF">H2198_001595</name>
</gene>
<keyword evidence="2" id="KW-1185">Reference proteome</keyword>
<protein>
    <submittedName>
        <fullName evidence="1">Uncharacterized protein</fullName>
    </submittedName>
</protein>
<organism evidence="1 2">
    <name type="scientific">Neophaeococcomyces mojaviensis</name>
    <dbReference type="NCBI Taxonomy" id="3383035"/>
    <lineage>
        <taxon>Eukaryota</taxon>
        <taxon>Fungi</taxon>
        <taxon>Dikarya</taxon>
        <taxon>Ascomycota</taxon>
        <taxon>Pezizomycotina</taxon>
        <taxon>Eurotiomycetes</taxon>
        <taxon>Chaetothyriomycetidae</taxon>
        <taxon>Chaetothyriales</taxon>
        <taxon>Chaetothyriales incertae sedis</taxon>
        <taxon>Neophaeococcomyces</taxon>
    </lineage>
</organism>
<evidence type="ECO:0000313" key="2">
    <source>
        <dbReference type="Proteomes" id="UP001172386"/>
    </source>
</evidence>
<comment type="caution">
    <text evidence="1">The sequence shown here is derived from an EMBL/GenBank/DDBJ whole genome shotgun (WGS) entry which is preliminary data.</text>
</comment>
<proteinExistence type="predicted"/>